<sequence>MRLPRNACARTSQETFHELTEHVRIHDTGDPEVIVAELAYVSDGDGDDPPLSLRCCFVIRVRGGEIRETRDYVLGSV</sequence>
<keyword evidence="2" id="KW-1185">Reference proteome</keyword>
<keyword evidence="1" id="KW-0413">Isomerase</keyword>
<dbReference type="RefSeq" id="WP_310274880.1">
    <property type="nucleotide sequence ID" value="NZ_JAVDXW010000001.1"/>
</dbReference>
<comment type="caution">
    <text evidence="1">The sequence shown here is derived from an EMBL/GenBank/DDBJ whole genome shotgun (WGS) entry which is preliminary data.</text>
</comment>
<reference evidence="1" key="1">
    <citation type="submission" date="2023-07" db="EMBL/GenBank/DDBJ databases">
        <title>Sequencing the genomes of 1000 actinobacteria strains.</title>
        <authorList>
            <person name="Klenk H.-P."/>
        </authorList>
    </citation>
    <scope>NUCLEOTIDE SEQUENCE</scope>
    <source>
        <strain evidence="1">DSM 45977</strain>
    </source>
</reference>
<dbReference type="SUPFAM" id="SSF54427">
    <property type="entry name" value="NTF2-like"/>
    <property type="match status" value="1"/>
</dbReference>
<organism evidence="1 2">
    <name type="scientific">Haloactinomyces albus</name>
    <dbReference type="NCBI Taxonomy" id="1352928"/>
    <lineage>
        <taxon>Bacteria</taxon>
        <taxon>Bacillati</taxon>
        <taxon>Actinomycetota</taxon>
        <taxon>Actinomycetes</taxon>
        <taxon>Actinopolysporales</taxon>
        <taxon>Actinopolysporaceae</taxon>
        <taxon>Haloactinomyces</taxon>
    </lineage>
</organism>
<gene>
    <name evidence="1" type="ORF">JOF55_003112</name>
</gene>
<dbReference type="InterPro" id="IPR032710">
    <property type="entry name" value="NTF2-like_dom_sf"/>
</dbReference>
<evidence type="ECO:0000313" key="1">
    <source>
        <dbReference type="EMBL" id="MDR7302931.1"/>
    </source>
</evidence>
<accession>A0AAE3ZDK7</accession>
<evidence type="ECO:0000313" key="2">
    <source>
        <dbReference type="Proteomes" id="UP001180845"/>
    </source>
</evidence>
<dbReference type="Gene3D" id="3.10.450.50">
    <property type="match status" value="1"/>
</dbReference>
<dbReference type="AlphaFoldDB" id="A0AAE3ZDK7"/>
<proteinExistence type="predicted"/>
<dbReference type="Proteomes" id="UP001180845">
    <property type="component" value="Unassembled WGS sequence"/>
</dbReference>
<dbReference type="EMBL" id="JAVDXW010000001">
    <property type="protein sequence ID" value="MDR7302931.1"/>
    <property type="molecule type" value="Genomic_DNA"/>
</dbReference>
<protein>
    <submittedName>
        <fullName evidence="1">Ketosteroid isomerase-like protein</fullName>
    </submittedName>
</protein>
<name>A0AAE3ZDK7_9ACTN</name>
<dbReference type="GO" id="GO:0016853">
    <property type="term" value="F:isomerase activity"/>
    <property type="evidence" value="ECO:0007669"/>
    <property type="project" value="UniProtKB-KW"/>
</dbReference>